<evidence type="ECO:0000256" key="6">
    <source>
        <dbReference type="ARBA" id="ARBA00023136"/>
    </source>
</evidence>
<reference evidence="9 10" key="1">
    <citation type="submission" date="2019-01" db="EMBL/GenBank/DDBJ databases">
        <title>Sinorhodobacter populi sp. nov. isolated from the symptomatic bark tissue of Populus euramericana canker.</title>
        <authorList>
            <person name="Xu G."/>
        </authorList>
    </citation>
    <scope>NUCLEOTIDE SEQUENCE [LARGE SCALE GENOMIC DNA]</scope>
    <source>
        <strain evidence="9 10">CGMCC 1.12963</strain>
    </source>
</reference>
<accession>A0A3S3LQK2</accession>
<name>A0A3S3LQK2_9RHOB</name>
<proteinExistence type="inferred from homology"/>
<keyword evidence="10" id="KW-1185">Reference proteome</keyword>
<feature type="transmembrane region" description="Helical" evidence="7">
    <location>
        <begin position="236"/>
        <end position="261"/>
    </location>
</feature>
<dbReference type="Gene3D" id="1.10.3720.10">
    <property type="entry name" value="MetI-like"/>
    <property type="match status" value="1"/>
</dbReference>
<sequence length="276" mass="29333">MTLPVFGRLPLSALLGLLIVTATAALFLFGPMLAPFGQEEVLGTPFADPSAGHLLGLDQNGRDMLSRLLYGARMSVGVSLAAVLISFCIGVPLGFLAALTGGWPDLVGARLIDVIMSIPVLISALVVLQALGSSLPVLIGTIALLDSTRVFRLSRVVAQGIVVMEYAEVARLRGEGLWWMLRREILPNALPPLLAEFGMRFCFTFLFVAGLSYLGLGVQPPFADWGGMVRDNQQGILYGLYAPLFPAGAIALVTIGVNLVVDWALAGRTTAQGENR</sequence>
<feature type="transmembrane region" description="Helical" evidence="7">
    <location>
        <begin position="197"/>
        <end position="216"/>
    </location>
</feature>
<comment type="caution">
    <text evidence="9">The sequence shown here is derived from an EMBL/GenBank/DDBJ whole genome shotgun (WGS) entry which is preliminary data.</text>
</comment>
<evidence type="ECO:0000256" key="3">
    <source>
        <dbReference type="ARBA" id="ARBA00022475"/>
    </source>
</evidence>
<dbReference type="GO" id="GO:0055085">
    <property type="term" value="P:transmembrane transport"/>
    <property type="evidence" value="ECO:0007669"/>
    <property type="project" value="InterPro"/>
</dbReference>
<dbReference type="PROSITE" id="PS50928">
    <property type="entry name" value="ABC_TM1"/>
    <property type="match status" value="1"/>
</dbReference>
<dbReference type="RefSeq" id="WP_128154097.1">
    <property type="nucleotide sequence ID" value="NZ_JBHSOM010000007.1"/>
</dbReference>
<feature type="domain" description="ABC transmembrane type-1" evidence="8">
    <location>
        <begin position="72"/>
        <end position="261"/>
    </location>
</feature>
<keyword evidence="4 7" id="KW-0812">Transmembrane</keyword>
<dbReference type="InterPro" id="IPR000515">
    <property type="entry name" value="MetI-like"/>
</dbReference>
<evidence type="ECO:0000259" key="8">
    <source>
        <dbReference type="PROSITE" id="PS50928"/>
    </source>
</evidence>
<feature type="transmembrane region" description="Helical" evidence="7">
    <location>
        <begin position="118"/>
        <end position="145"/>
    </location>
</feature>
<dbReference type="InterPro" id="IPR050366">
    <property type="entry name" value="BP-dependent_transpt_permease"/>
</dbReference>
<dbReference type="Pfam" id="PF00528">
    <property type="entry name" value="BPD_transp_1"/>
    <property type="match status" value="1"/>
</dbReference>
<dbReference type="GO" id="GO:0005886">
    <property type="term" value="C:plasma membrane"/>
    <property type="evidence" value="ECO:0007669"/>
    <property type="project" value="UniProtKB-SubCell"/>
</dbReference>
<dbReference type="InterPro" id="IPR035906">
    <property type="entry name" value="MetI-like_sf"/>
</dbReference>
<dbReference type="AlphaFoldDB" id="A0A3S3LQK2"/>
<comment type="similarity">
    <text evidence="7">Belongs to the binding-protein-dependent transport system permease family.</text>
</comment>
<dbReference type="CDD" id="cd06261">
    <property type="entry name" value="TM_PBP2"/>
    <property type="match status" value="1"/>
</dbReference>
<gene>
    <name evidence="9" type="ORF">EOW66_00800</name>
</gene>
<evidence type="ECO:0000256" key="2">
    <source>
        <dbReference type="ARBA" id="ARBA00022448"/>
    </source>
</evidence>
<dbReference type="PANTHER" id="PTHR43386:SF25">
    <property type="entry name" value="PEPTIDE ABC TRANSPORTER PERMEASE PROTEIN"/>
    <property type="match status" value="1"/>
</dbReference>
<dbReference type="PANTHER" id="PTHR43386">
    <property type="entry name" value="OLIGOPEPTIDE TRANSPORT SYSTEM PERMEASE PROTEIN APPC"/>
    <property type="match status" value="1"/>
</dbReference>
<evidence type="ECO:0000256" key="4">
    <source>
        <dbReference type="ARBA" id="ARBA00022692"/>
    </source>
</evidence>
<evidence type="ECO:0000256" key="7">
    <source>
        <dbReference type="RuleBase" id="RU363032"/>
    </source>
</evidence>
<keyword evidence="3" id="KW-1003">Cell membrane</keyword>
<reference evidence="10" key="2">
    <citation type="submission" date="2019-01" db="EMBL/GenBank/DDBJ databases">
        <title>Sinorhodobacter populi sp. nov. isolated from the symptomatic bark tissue of Populus euramericana canker.</title>
        <authorList>
            <person name="Li Y."/>
        </authorList>
    </citation>
    <scope>NUCLEOTIDE SEQUENCE [LARGE SCALE GENOMIC DNA]</scope>
    <source>
        <strain evidence="10">CGMCC 1.12963</strain>
    </source>
</reference>
<protein>
    <submittedName>
        <fullName evidence="9">ABC transporter permease</fullName>
    </submittedName>
</protein>
<feature type="transmembrane region" description="Helical" evidence="7">
    <location>
        <begin position="6"/>
        <end position="29"/>
    </location>
</feature>
<evidence type="ECO:0000256" key="1">
    <source>
        <dbReference type="ARBA" id="ARBA00004651"/>
    </source>
</evidence>
<organism evidence="9 10">
    <name type="scientific">Paenirhodobacter huangdaonensis</name>
    <dbReference type="NCBI Taxonomy" id="2501515"/>
    <lineage>
        <taxon>Bacteria</taxon>
        <taxon>Pseudomonadati</taxon>
        <taxon>Pseudomonadota</taxon>
        <taxon>Alphaproteobacteria</taxon>
        <taxon>Rhodobacterales</taxon>
        <taxon>Rhodobacter group</taxon>
        <taxon>Paenirhodobacter</taxon>
    </lineage>
</organism>
<dbReference type="EMBL" id="SAVA01000001">
    <property type="protein sequence ID" value="RWR54640.1"/>
    <property type="molecule type" value="Genomic_DNA"/>
</dbReference>
<comment type="subcellular location">
    <subcellularLocation>
        <location evidence="1 7">Cell membrane</location>
        <topology evidence="1 7">Multi-pass membrane protein</topology>
    </subcellularLocation>
</comment>
<evidence type="ECO:0000256" key="5">
    <source>
        <dbReference type="ARBA" id="ARBA00022989"/>
    </source>
</evidence>
<dbReference type="SUPFAM" id="SSF161098">
    <property type="entry name" value="MetI-like"/>
    <property type="match status" value="1"/>
</dbReference>
<keyword evidence="2 7" id="KW-0813">Transport</keyword>
<evidence type="ECO:0000313" key="9">
    <source>
        <dbReference type="EMBL" id="RWR54640.1"/>
    </source>
</evidence>
<keyword evidence="6 7" id="KW-0472">Membrane</keyword>
<feature type="transmembrane region" description="Helical" evidence="7">
    <location>
        <begin position="74"/>
        <end position="98"/>
    </location>
</feature>
<keyword evidence="5 7" id="KW-1133">Transmembrane helix</keyword>
<evidence type="ECO:0000313" key="10">
    <source>
        <dbReference type="Proteomes" id="UP000288071"/>
    </source>
</evidence>
<dbReference type="Proteomes" id="UP000288071">
    <property type="component" value="Unassembled WGS sequence"/>
</dbReference>